<gene>
    <name evidence="1" type="ORF">S12H4_60389</name>
</gene>
<feature type="non-terminal residue" evidence="1">
    <location>
        <position position="137"/>
    </location>
</feature>
<protein>
    <submittedName>
        <fullName evidence="1">Uncharacterized protein</fullName>
    </submittedName>
</protein>
<dbReference type="AlphaFoldDB" id="X1W1Q4"/>
<evidence type="ECO:0000313" key="1">
    <source>
        <dbReference type="EMBL" id="GAJ22360.1"/>
    </source>
</evidence>
<dbReference type="EMBL" id="BARW01039731">
    <property type="protein sequence ID" value="GAJ22360.1"/>
    <property type="molecule type" value="Genomic_DNA"/>
</dbReference>
<accession>X1W1Q4</accession>
<dbReference type="Pfam" id="PF06074">
    <property type="entry name" value="Portal_Mu"/>
    <property type="match status" value="1"/>
</dbReference>
<feature type="non-terminal residue" evidence="1">
    <location>
        <position position="1"/>
    </location>
</feature>
<organism evidence="1">
    <name type="scientific">marine sediment metagenome</name>
    <dbReference type="NCBI Taxonomy" id="412755"/>
    <lineage>
        <taxon>unclassified sequences</taxon>
        <taxon>metagenomes</taxon>
        <taxon>ecological metagenomes</taxon>
    </lineage>
</organism>
<proteinExistence type="predicted"/>
<reference evidence="1" key="1">
    <citation type="journal article" date="2014" name="Front. Microbiol.">
        <title>High frequency of phylogenetically diverse reductive dehalogenase-homologous genes in deep subseafloor sedimentary metagenomes.</title>
        <authorList>
            <person name="Kawai M."/>
            <person name="Futagami T."/>
            <person name="Toyoda A."/>
            <person name="Takaki Y."/>
            <person name="Nishi S."/>
            <person name="Hori S."/>
            <person name="Arai W."/>
            <person name="Tsubouchi T."/>
            <person name="Morono Y."/>
            <person name="Uchiyama I."/>
            <person name="Ito T."/>
            <person name="Fujiyama A."/>
            <person name="Inagaki F."/>
            <person name="Takami H."/>
        </authorList>
    </citation>
    <scope>NUCLEOTIDE SEQUENCE</scope>
    <source>
        <strain evidence="1">Expedition CK06-06</strain>
    </source>
</reference>
<dbReference type="InterPro" id="IPR009279">
    <property type="entry name" value="Portal_Mu"/>
</dbReference>
<name>X1W1Q4_9ZZZZ</name>
<sequence length="137" mass="15217">VPARRQVFESFISYIDSLITKAILGQELMTEMPGVGSYAAAEVHRSVFGLINTRDRMLVKDTLTRTLLTYDAKLNTPNLKEELIPVFDFKKSALEETGSFLESVALAQKLGLSISVSQVREFTGLREPVEGEPVLEP</sequence>
<comment type="caution">
    <text evidence="1">The sequence shown here is derived from an EMBL/GenBank/DDBJ whole genome shotgun (WGS) entry which is preliminary data.</text>
</comment>